<dbReference type="eggNOG" id="ENOG502SI5K">
    <property type="taxonomic scope" value="Eukaryota"/>
</dbReference>
<dbReference type="VEuPathDB" id="FungiDB:KRP22_2799"/>
<dbReference type="Gene3D" id="3.30.1520.10">
    <property type="entry name" value="Phox-like domain"/>
    <property type="match status" value="1"/>
</dbReference>
<dbReference type="InterPro" id="IPR036871">
    <property type="entry name" value="PX_dom_sf"/>
</dbReference>
<dbReference type="VEuPathDB" id="FungiDB:KRP22_2800"/>
<dbReference type="HOGENOM" id="CLU_411910_0_0_1"/>
<feature type="region of interest" description="Disordered" evidence="1">
    <location>
        <begin position="600"/>
        <end position="643"/>
    </location>
</feature>
<dbReference type="AlphaFoldDB" id="H3HDT7"/>
<evidence type="ECO:0000313" key="2">
    <source>
        <dbReference type="EnsemblProtists" id="Phyra96458"/>
    </source>
</evidence>
<dbReference type="SUPFAM" id="SSF64268">
    <property type="entry name" value="PX domain"/>
    <property type="match status" value="1"/>
</dbReference>
<reference evidence="3" key="1">
    <citation type="journal article" date="2006" name="Science">
        <title>Phytophthora genome sequences uncover evolutionary origins and mechanisms of pathogenesis.</title>
        <authorList>
            <person name="Tyler B.M."/>
            <person name="Tripathy S."/>
            <person name="Zhang X."/>
            <person name="Dehal P."/>
            <person name="Jiang R.H."/>
            <person name="Aerts A."/>
            <person name="Arredondo F.D."/>
            <person name="Baxter L."/>
            <person name="Bensasson D."/>
            <person name="Beynon J.L."/>
            <person name="Chapman J."/>
            <person name="Damasceno C.M."/>
            <person name="Dorrance A.E."/>
            <person name="Dou D."/>
            <person name="Dickerman A.W."/>
            <person name="Dubchak I.L."/>
            <person name="Garbelotto M."/>
            <person name="Gijzen M."/>
            <person name="Gordon S.G."/>
            <person name="Govers F."/>
            <person name="Grunwald N.J."/>
            <person name="Huang W."/>
            <person name="Ivors K.L."/>
            <person name="Jones R.W."/>
            <person name="Kamoun S."/>
            <person name="Krampis K."/>
            <person name="Lamour K.H."/>
            <person name="Lee M.K."/>
            <person name="McDonald W.H."/>
            <person name="Medina M."/>
            <person name="Meijer H.J."/>
            <person name="Nordberg E.K."/>
            <person name="Maclean D.J."/>
            <person name="Ospina-Giraldo M.D."/>
            <person name="Morris P.F."/>
            <person name="Phuntumart V."/>
            <person name="Putnam N.H."/>
            <person name="Rash S."/>
            <person name="Rose J.K."/>
            <person name="Sakihama Y."/>
            <person name="Salamov A.A."/>
            <person name="Savidor A."/>
            <person name="Scheuring C.F."/>
            <person name="Smith B.M."/>
            <person name="Sobral B.W."/>
            <person name="Terry A."/>
            <person name="Torto-Alalibo T.A."/>
            <person name="Win J."/>
            <person name="Xu Z."/>
            <person name="Zhang H."/>
            <person name="Grigoriev I.V."/>
            <person name="Rokhsar D.S."/>
            <person name="Boore J.L."/>
        </authorList>
    </citation>
    <scope>NUCLEOTIDE SEQUENCE [LARGE SCALE GENOMIC DNA]</scope>
    <source>
        <strain evidence="3">Pr102</strain>
    </source>
</reference>
<keyword evidence="3" id="KW-1185">Reference proteome</keyword>
<reference evidence="2" key="2">
    <citation type="submission" date="2015-06" db="UniProtKB">
        <authorList>
            <consortium name="EnsemblProtists"/>
        </authorList>
    </citation>
    <scope>IDENTIFICATION</scope>
    <source>
        <strain evidence="2">Pr102</strain>
    </source>
</reference>
<dbReference type="VEuPathDB" id="FungiDB:KRP23_3949"/>
<dbReference type="InParanoid" id="H3HDT7"/>
<feature type="compositionally biased region" description="Acidic residues" evidence="1">
    <location>
        <begin position="633"/>
        <end position="643"/>
    </location>
</feature>
<dbReference type="EMBL" id="DS566076">
    <property type="status" value="NOT_ANNOTATED_CDS"/>
    <property type="molecule type" value="Genomic_DNA"/>
</dbReference>
<evidence type="ECO:0008006" key="4">
    <source>
        <dbReference type="Google" id="ProtNLM"/>
    </source>
</evidence>
<feature type="compositionally biased region" description="Low complexity" evidence="1">
    <location>
        <begin position="600"/>
        <end position="614"/>
    </location>
</feature>
<feature type="region of interest" description="Disordered" evidence="1">
    <location>
        <begin position="422"/>
        <end position="460"/>
    </location>
</feature>
<accession>H3HDT7</accession>
<evidence type="ECO:0000313" key="3">
    <source>
        <dbReference type="Proteomes" id="UP000005238"/>
    </source>
</evidence>
<feature type="compositionally biased region" description="Polar residues" evidence="1">
    <location>
        <begin position="435"/>
        <end position="452"/>
    </location>
</feature>
<sequence length="667" mass="74235">MGISSACSTPIINFSGYYRKRAASVELPEATAWLEHLELKMRTVMTASYTPPCCQDAELVWAVARPFDAYRRFRKQLLRRLQPGHACPAECKWLHAVVKNHFPKPKLLTANSPRTAEARRQALIRVLRTLQASLVNRGNQGCNVLVQGVCREFATFILGENAKLPDVAVALSGCSSDQSTRDSSASFMSDCSDDEEYSEDVSPFDDLYGRSGRGYYCAYGGAAVCFSSNQWTFHTLTADGDLSTIPLRAAGEQASPASSMNLKTLLHTPLAESETVVWLRDLSIDMSMSHSPHQDVRFELVVRRKTPKPQLSVEAASWTQSCPFREYSKLRKDLLRELQPGHNCSAECKWLYTVVKNHFPKTQTMLTPCAFKTERRRVALLRALTMIQSTLVTHGNHGCEVLMGGVLNTFSTFLVGDRTAHSSSGAKGAALPVDTTHNSETESPQPTYNSFASRKRSSPAVKPLPESVAWLKDLKLEMTTTTSRHGSAKYELRVTYQAADSPATSWSLQRSFDQYKAFQKRLLHQLQPTHSCKAECRWLYNTVRKHFPKPTLIGSRYPPVIEQRRKALLQLLTTVQASVVNHGNRNCKEFAAFLVDDGTSSTAVTPPATPTAGSEMATPAGSLPSFTSSVTSDEFEEEDKYDEDQWTAWPVPIIEHFDLERAMSSPV</sequence>
<organism evidence="2 3">
    <name type="scientific">Phytophthora ramorum</name>
    <name type="common">Sudden oak death agent</name>
    <dbReference type="NCBI Taxonomy" id="164328"/>
    <lineage>
        <taxon>Eukaryota</taxon>
        <taxon>Sar</taxon>
        <taxon>Stramenopiles</taxon>
        <taxon>Oomycota</taxon>
        <taxon>Peronosporomycetes</taxon>
        <taxon>Peronosporales</taxon>
        <taxon>Peronosporaceae</taxon>
        <taxon>Phytophthora</taxon>
    </lineage>
</organism>
<proteinExistence type="predicted"/>
<name>H3HDT7_PHYRM</name>
<evidence type="ECO:0000256" key="1">
    <source>
        <dbReference type="SAM" id="MobiDB-lite"/>
    </source>
</evidence>
<protein>
    <recommendedName>
        <fullName evidence="4">PX domain-containing protein</fullName>
    </recommendedName>
</protein>
<dbReference type="VEuPathDB" id="FungiDB:KRP22_2801"/>
<dbReference type="Proteomes" id="UP000005238">
    <property type="component" value="Unassembled WGS sequence"/>
</dbReference>
<dbReference type="EnsemblProtists" id="Phyra96458">
    <property type="protein sequence ID" value="Phyra96458"/>
    <property type="gene ID" value="Phyra96458"/>
</dbReference>
<dbReference type="GO" id="GO:0035091">
    <property type="term" value="F:phosphatidylinositol binding"/>
    <property type="evidence" value="ECO:0007669"/>
    <property type="project" value="InterPro"/>
</dbReference>